<keyword evidence="6" id="KW-1185">Reference proteome</keyword>
<dbReference type="AlphaFoldDB" id="A0A8T0A2M2"/>
<dbReference type="InterPro" id="IPR050590">
    <property type="entry name" value="Exosome_comp_Rrp42_subfam"/>
</dbReference>
<dbReference type="EMBL" id="JABEBT010000004">
    <property type="protein sequence ID" value="KAF7639556.1"/>
    <property type="molecule type" value="Genomic_DNA"/>
</dbReference>
<reference evidence="5" key="1">
    <citation type="journal article" date="2020" name="Ecol. Evol.">
        <title>Genome structure and content of the rice root-knot nematode (Meloidogyne graminicola).</title>
        <authorList>
            <person name="Phan N.T."/>
            <person name="Danchin E.G.J."/>
            <person name="Klopp C."/>
            <person name="Perfus-Barbeoch L."/>
            <person name="Kozlowski D.K."/>
            <person name="Koutsovoulos G.D."/>
            <person name="Lopez-Roques C."/>
            <person name="Bouchez O."/>
            <person name="Zahm M."/>
            <person name="Besnard G."/>
            <person name="Bellafiore S."/>
        </authorList>
    </citation>
    <scope>NUCLEOTIDE SEQUENCE</scope>
    <source>
        <strain evidence="5">VN-18</strain>
    </source>
</reference>
<dbReference type="SUPFAM" id="SSF54211">
    <property type="entry name" value="Ribosomal protein S5 domain 2-like"/>
    <property type="match status" value="1"/>
</dbReference>
<evidence type="ECO:0000313" key="5">
    <source>
        <dbReference type="EMBL" id="KAF7639556.1"/>
    </source>
</evidence>
<comment type="subcellular location">
    <subcellularLocation>
        <location evidence="2">Cytoplasm</location>
    </subcellularLocation>
    <subcellularLocation>
        <location evidence="1">Nucleus</location>
    </subcellularLocation>
</comment>
<comment type="caution">
    <text evidence="5">The sequence shown here is derived from an EMBL/GenBank/DDBJ whole genome shotgun (WGS) entry which is preliminary data.</text>
</comment>
<evidence type="ECO:0000256" key="3">
    <source>
        <dbReference type="ARBA" id="ARBA00006678"/>
    </source>
</evidence>
<dbReference type="PANTHER" id="PTHR11097:SF14">
    <property type="entry name" value="EXOSOME COMPLEX COMPONENT RRP45"/>
    <property type="match status" value="1"/>
</dbReference>
<sequence length="132" mass="14859">MRGRGSKNNTHLAFLLDLFQSKKRVDGREWNDFRSFDVSYDPNSRLTLISLGKTRLMCTLDAEISAPRKSTKPGAGSIGFSIDFLPMAHPSAVESNSFDNEVEQCLVVLESLFRDTYCLDFDTLCIESNKLV</sequence>
<dbReference type="GO" id="GO:0034473">
    <property type="term" value="P:U1 snRNA 3'-end processing"/>
    <property type="evidence" value="ECO:0007669"/>
    <property type="project" value="TreeGrafter"/>
</dbReference>
<dbReference type="GO" id="GO:0071028">
    <property type="term" value="P:nuclear mRNA surveillance"/>
    <property type="evidence" value="ECO:0007669"/>
    <property type="project" value="TreeGrafter"/>
</dbReference>
<dbReference type="InterPro" id="IPR020568">
    <property type="entry name" value="Ribosomal_Su5_D2-typ_SF"/>
</dbReference>
<dbReference type="OrthoDB" id="10264038at2759"/>
<dbReference type="PANTHER" id="PTHR11097">
    <property type="entry name" value="EXOSOME COMPLEX EXONUCLEASE RIBOSOMAL RNA PROCESSING PROTEIN"/>
    <property type="match status" value="1"/>
</dbReference>
<dbReference type="GO" id="GO:0034475">
    <property type="term" value="P:U4 snRNA 3'-end processing"/>
    <property type="evidence" value="ECO:0007669"/>
    <property type="project" value="TreeGrafter"/>
</dbReference>
<keyword evidence="4" id="KW-0963">Cytoplasm</keyword>
<dbReference type="InterPro" id="IPR027408">
    <property type="entry name" value="PNPase/RNase_PH_dom_sf"/>
</dbReference>
<dbReference type="GO" id="GO:0071038">
    <property type="term" value="P:TRAMP-dependent tRNA surveillance pathway"/>
    <property type="evidence" value="ECO:0007669"/>
    <property type="project" value="TreeGrafter"/>
</dbReference>
<evidence type="ECO:0000256" key="1">
    <source>
        <dbReference type="ARBA" id="ARBA00004123"/>
    </source>
</evidence>
<dbReference type="GO" id="GO:0016075">
    <property type="term" value="P:rRNA catabolic process"/>
    <property type="evidence" value="ECO:0007669"/>
    <property type="project" value="TreeGrafter"/>
</dbReference>
<protein>
    <submittedName>
        <fullName evidence="5">Uncharacterized protein</fullName>
    </submittedName>
</protein>
<dbReference type="GO" id="GO:0035925">
    <property type="term" value="F:mRNA 3'-UTR AU-rich region binding"/>
    <property type="evidence" value="ECO:0007669"/>
    <property type="project" value="TreeGrafter"/>
</dbReference>
<dbReference type="GO" id="GO:0034476">
    <property type="term" value="P:U5 snRNA 3'-end processing"/>
    <property type="evidence" value="ECO:0007669"/>
    <property type="project" value="TreeGrafter"/>
</dbReference>
<organism evidence="5 6">
    <name type="scientific">Meloidogyne graminicola</name>
    <dbReference type="NCBI Taxonomy" id="189291"/>
    <lineage>
        <taxon>Eukaryota</taxon>
        <taxon>Metazoa</taxon>
        <taxon>Ecdysozoa</taxon>
        <taxon>Nematoda</taxon>
        <taxon>Chromadorea</taxon>
        <taxon>Rhabditida</taxon>
        <taxon>Tylenchina</taxon>
        <taxon>Tylenchomorpha</taxon>
        <taxon>Tylenchoidea</taxon>
        <taxon>Meloidogynidae</taxon>
        <taxon>Meloidogyninae</taxon>
        <taxon>Meloidogyne</taxon>
    </lineage>
</organism>
<proteinExistence type="inferred from homology"/>
<dbReference type="Proteomes" id="UP000605970">
    <property type="component" value="Unassembled WGS sequence"/>
</dbReference>
<dbReference type="GO" id="GO:0000177">
    <property type="term" value="C:cytoplasmic exosome (RNase complex)"/>
    <property type="evidence" value="ECO:0007669"/>
    <property type="project" value="TreeGrafter"/>
</dbReference>
<dbReference type="GO" id="GO:0071035">
    <property type="term" value="P:nuclear polyadenylation-dependent rRNA catabolic process"/>
    <property type="evidence" value="ECO:0007669"/>
    <property type="project" value="TreeGrafter"/>
</dbReference>
<dbReference type="Gene3D" id="3.30.230.70">
    <property type="entry name" value="GHMP Kinase, N-terminal domain"/>
    <property type="match status" value="1"/>
</dbReference>
<evidence type="ECO:0000256" key="2">
    <source>
        <dbReference type="ARBA" id="ARBA00004496"/>
    </source>
</evidence>
<gene>
    <name evidence="5" type="ORF">Mgra_00000886</name>
</gene>
<name>A0A8T0A2M2_9BILA</name>
<dbReference type="GO" id="GO:0000176">
    <property type="term" value="C:nuclear exosome (RNase complex)"/>
    <property type="evidence" value="ECO:0007669"/>
    <property type="project" value="TreeGrafter"/>
</dbReference>
<accession>A0A8T0A2M2</accession>
<evidence type="ECO:0000313" key="6">
    <source>
        <dbReference type="Proteomes" id="UP000605970"/>
    </source>
</evidence>
<dbReference type="GO" id="GO:0000467">
    <property type="term" value="P:exonucleolytic trimming to generate mature 3'-end of 5.8S rRNA from tricistronic rRNA transcript (SSU-rRNA, 5.8S rRNA, LSU-rRNA)"/>
    <property type="evidence" value="ECO:0007669"/>
    <property type="project" value="TreeGrafter"/>
</dbReference>
<comment type="similarity">
    <text evidence="3">Belongs to the RNase PH family.</text>
</comment>
<evidence type="ECO:0000256" key="4">
    <source>
        <dbReference type="ARBA" id="ARBA00022490"/>
    </source>
</evidence>